<dbReference type="EMBL" id="RQTK01000251">
    <property type="protein sequence ID" value="RUS83251.1"/>
    <property type="molecule type" value="Genomic_DNA"/>
</dbReference>
<organism evidence="1 2">
    <name type="scientific">Elysia chlorotica</name>
    <name type="common">Eastern emerald elysia</name>
    <name type="synonym">Sea slug</name>
    <dbReference type="NCBI Taxonomy" id="188477"/>
    <lineage>
        <taxon>Eukaryota</taxon>
        <taxon>Metazoa</taxon>
        <taxon>Spiralia</taxon>
        <taxon>Lophotrochozoa</taxon>
        <taxon>Mollusca</taxon>
        <taxon>Gastropoda</taxon>
        <taxon>Heterobranchia</taxon>
        <taxon>Euthyneura</taxon>
        <taxon>Panpulmonata</taxon>
        <taxon>Sacoglossa</taxon>
        <taxon>Placobranchoidea</taxon>
        <taxon>Plakobranchidae</taxon>
        <taxon>Elysia</taxon>
    </lineage>
</organism>
<feature type="non-terminal residue" evidence="1">
    <location>
        <position position="1"/>
    </location>
</feature>
<evidence type="ECO:0000313" key="2">
    <source>
        <dbReference type="Proteomes" id="UP000271974"/>
    </source>
</evidence>
<protein>
    <submittedName>
        <fullName evidence="1">Uncharacterized protein</fullName>
    </submittedName>
</protein>
<dbReference type="OrthoDB" id="6145273at2759"/>
<accession>A0A433TNX9</accession>
<dbReference type="SUPFAM" id="SSF57302">
    <property type="entry name" value="Snake toxin-like"/>
    <property type="match status" value="1"/>
</dbReference>
<dbReference type="InterPro" id="IPR045860">
    <property type="entry name" value="Snake_toxin-like_sf"/>
</dbReference>
<comment type="caution">
    <text evidence="1">The sequence shown here is derived from an EMBL/GenBank/DDBJ whole genome shotgun (WGS) entry which is preliminary data.</text>
</comment>
<proteinExistence type="predicted"/>
<name>A0A433TNX9_ELYCH</name>
<dbReference type="Proteomes" id="UP000271974">
    <property type="component" value="Unassembled WGS sequence"/>
</dbReference>
<keyword evidence="2" id="KW-1185">Reference proteome</keyword>
<gene>
    <name evidence="1" type="ORF">EGW08_008974</name>
</gene>
<evidence type="ECO:0000313" key="1">
    <source>
        <dbReference type="EMBL" id="RUS83251.1"/>
    </source>
</evidence>
<dbReference type="AlphaFoldDB" id="A0A433TNX9"/>
<sequence length="242" mass="25864">IIPVAPRLKCEVCKASSDQTSSCQSGRIETCPVGFDYCINTVSFDTSANSITKKCASYQICLSSNANPGECSGDMTDPTSFASGTQCNFCCNDTSPTGIPCNANLQPDKTISFLPQPKSIPPPVSSHSCLQCGDPASGKPCGPGDLLLGMPQACPAGLNYCMNDIFEKAGGGKTIYKRCVDEDECKNKWFKESSDRSECTEYNPSSSVTSDLTCHFCCTSDGCNIPTKPLEETLWTPFNTGR</sequence>
<reference evidence="1 2" key="1">
    <citation type="submission" date="2019-01" db="EMBL/GenBank/DDBJ databases">
        <title>A draft genome assembly of the solar-powered sea slug Elysia chlorotica.</title>
        <authorList>
            <person name="Cai H."/>
            <person name="Li Q."/>
            <person name="Fang X."/>
            <person name="Li J."/>
            <person name="Curtis N.E."/>
            <person name="Altenburger A."/>
            <person name="Shibata T."/>
            <person name="Feng M."/>
            <person name="Maeda T."/>
            <person name="Schwartz J.A."/>
            <person name="Shigenobu S."/>
            <person name="Lundholm N."/>
            <person name="Nishiyama T."/>
            <person name="Yang H."/>
            <person name="Hasebe M."/>
            <person name="Li S."/>
            <person name="Pierce S.K."/>
            <person name="Wang J."/>
        </authorList>
    </citation>
    <scope>NUCLEOTIDE SEQUENCE [LARGE SCALE GENOMIC DNA]</scope>
    <source>
        <strain evidence="1">EC2010</strain>
        <tissue evidence="1">Whole organism of an adult</tissue>
    </source>
</reference>